<dbReference type="InterPro" id="IPR037294">
    <property type="entry name" value="ABC_BtuC-like"/>
</dbReference>
<name>A0A8H2PK24_9GAMM</name>
<organism evidence="9 10">
    <name type="scientific">Colwellia ponticola</name>
    <dbReference type="NCBI Taxonomy" id="2304625"/>
    <lineage>
        <taxon>Bacteria</taxon>
        <taxon>Pseudomonadati</taxon>
        <taxon>Pseudomonadota</taxon>
        <taxon>Gammaproteobacteria</taxon>
        <taxon>Alteromonadales</taxon>
        <taxon>Colwelliaceae</taxon>
        <taxon>Colwellia</taxon>
    </lineage>
</organism>
<protein>
    <submittedName>
        <fullName evidence="9">Iron ABC transporter permease</fullName>
    </submittedName>
</protein>
<comment type="similarity">
    <text evidence="2">Belongs to the binding-protein-dependent transport system permease family. FecCD subfamily.</text>
</comment>
<accession>A0A8H2PK24</accession>
<dbReference type="PANTHER" id="PTHR30472:SF25">
    <property type="entry name" value="ABC TRANSPORTER PERMEASE PROTEIN MJ0876-RELATED"/>
    <property type="match status" value="1"/>
</dbReference>
<feature type="transmembrane region" description="Helical" evidence="8">
    <location>
        <begin position="325"/>
        <end position="345"/>
    </location>
</feature>
<evidence type="ECO:0000256" key="1">
    <source>
        <dbReference type="ARBA" id="ARBA00004651"/>
    </source>
</evidence>
<feature type="transmembrane region" description="Helical" evidence="8">
    <location>
        <begin position="130"/>
        <end position="152"/>
    </location>
</feature>
<keyword evidence="3" id="KW-0813">Transport</keyword>
<keyword evidence="6 8" id="KW-1133">Transmembrane helix</keyword>
<feature type="transmembrane region" description="Helical" evidence="8">
    <location>
        <begin position="158"/>
        <end position="181"/>
    </location>
</feature>
<keyword evidence="4" id="KW-1003">Cell membrane</keyword>
<evidence type="ECO:0000256" key="7">
    <source>
        <dbReference type="ARBA" id="ARBA00023136"/>
    </source>
</evidence>
<dbReference type="OrthoDB" id="9055647at2"/>
<feature type="transmembrane region" description="Helical" evidence="8">
    <location>
        <begin position="12"/>
        <end position="29"/>
    </location>
</feature>
<keyword evidence="5 8" id="KW-0812">Transmembrane</keyword>
<dbReference type="EMBL" id="SZVP01000007">
    <property type="protein sequence ID" value="TMM45246.1"/>
    <property type="molecule type" value="Genomic_DNA"/>
</dbReference>
<comment type="subcellular location">
    <subcellularLocation>
        <location evidence="1">Cell membrane</location>
        <topology evidence="1">Multi-pass membrane protein</topology>
    </subcellularLocation>
</comment>
<dbReference type="GO" id="GO:0022857">
    <property type="term" value="F:transmembrane transporter activity"/>
    <property type="evidence" value="ECO:0007669"/>
    <property type="project" value="InterPro"/>
</dbReference>
<dbReference type="AlphaFoldDB" id="A0A8H2PK24"/>
<dbReference type="GO" id="GO:0005886">
    <property type="term" value="C:plasma membrane"/>
    <property type="evidence" value="ECO:0007669"/>
    <property type="project" value="UniProtKB-SubCell"/>
</dbReference>
<dbReference type="RefSeq" id="WP_138622626.1">
    <property type="nucleotide sequence ID" value="NZ_SZVP01000007.1"/>
</dbReference>
<evidence type="ECO:0000256" key="3">
    <source>
        <dbReference type="ARBA" id="ARBA00022448"/>
    </source>
</evidence>
<feature type="transmembrane region" description="Helical" evidence="8">
    <location>
        <begin position="101"/>
        <end position="118"/>
    </location>
</feature>
<dbReference type="InterPro" id="IPR000522">
    <property type="entry name" value="ABC_transptr_permease_BtuC"/>
</dbReference>
<feature type="transmembrane region" description="Helical" evidence="8">
    <location>
        <begin position="286"/>
        <end position="313"/>
    </location>
</feature>
<feature type="transmembrane region" description="Helical" evidence="8">
    <location>
        <begin position="193"/>
        <end position="216"/>
    </location>
</feature>
<proteinExistence type="inferred from homology"/>
<keyword evidence="7 8" id="KW-0472">Membrane</keyword>
<dbReference type="SUPFAM" id="SSF81345">
    <property type="entry name" value="ABC transporter involved in vitamin B12 uptake, BtuC"/>
    <property type="match status" value="1"/>
</dbReference>
<evidence type="ECO:0000313" key="10">
    <source>
        <dbReference type="Proteomes" id="UP000307702"/>
    </source>
</evidence>
<dbReference type="GO" id="GO:0033214">
    <property type="term" value="P:siderophore-iron import into cell"/>
    <property type="evidence" value="ECO:0007669"/>
    <property type="project" value="TreeGrafter"/>
</dbReference>
<evidence type="ECO:0000256" key="2">
    <source>
        <dbReference type="ARBA" id="ARBA00007935"/>
    </source>
</evidence>
<evidence type="ECO:0000313" key="9">
    <source>
        <dbReference type="EMBL" id="TMM45246.1"/>
    </source>
</evidence>
<feature type="transmembrane region" description="Helical" evidence="8">
    <location>
        <begin position="41"/>
        <end position="61"/>
    </location>
</feature>
<evidence type="ECO:0000256" key="6">
    <source>
        <dbReference type="ARBA" id="ARBA00022989"/>
    </source>
</evidence>
<gene>
    <name evidence="9" type="ORF">FCS21_09135</name>
</gene>
<feature type="transmembrane region" description="Helical" evidence="8">
    <location>
        <begin position="236"/>
        <end position="256"/>
    </location>
</feature>
<comment type="caution">
    <text evidence="9">The sequence shown here is derived from an EMBL/GenBank/DDBJ whole genome shotgun (WGS) entry which is preliminary data.</text>
</comment>
<dbReference type="Pfam" id="PF01032">
    <property type="entry name" value="FecCD"/>
    <property type="match status" value="1"/>
</dbReference>
<dbReference type="PANTHER" id="PTHR30472">
    <property type="entry name" value="FERRIC ENTEROBACTIN TRANSPORT SYSTEM PERMEASE PROTEIN"/>
    <property type="match status" value="1"/>
</dbReference>
<dbReference type="Gene3D" id="1.10.3470.10">
    <property type="entry name" value="ABC transporter involved in vitamin B12 uptake, BtuC"/>
    <property type="match status" value="1"/>
</dbReference>
<evidence type="ECO:0000256" key="4">
    <source>
        <dbReference type="ARBA" id="ARBA00022475"/>
    </source>
</evidence>
<feature type="transmembrane region" description="Helical" evidence="8">
    <location>
        <begin position="352"/>
        <end position="373"/>
    </location>
</feature>
<reference evidence="9 10" key="1">
    <citation type="submission" date="2019-05" db="EMBL/GenBank/DDBJ databases">
        <title>Colwellia ponticola sp. nov., isolated from seawater.</title>
        <authorList>
            <person name="Yoon J.-H."/>
        </authorList>
    </citation>
    <scope>NUCLEOTIDE SEQUENCE [LARGE SCALE GENOMIC DNA]</scope>
    <source>
        <strain evidence="9 10">OISW-25</strain>
    </source>
</reference>
<sequence>MKLTSQYSSKKTALNSLSLINIKLLLSYIKRIVCAPKTTTTKLVILLFVVLYGAAIASVTIGPMNISLSQSINALLPSVLQTQEIPSHIALVVQQIRLPRTLLAISVGAILAITGVVMQGLFRNPLADPGIIGVSAGASLGAAIAIVLFSSLAQSYPLLLLFGTVPLFSFLGGAITTVIVYKLGTNAYGTSVTMMLLAGVAVGALSGAGLGLMNYYADDQALRDLSLWTMGSLAGANAEGLILSFSALIILFSLFYKEANSLNALLLGESEAKHLGIRVQRLKRRLILLAAAGVGITVALAGMIGFIGLIVPHLGRMLIGPNHKVLLPISMLIGALLLLVADMIARTLVAPLDMPVGIVTALLGAPFFIWLLIQQKGRLS</sequence>
<keyword evidence="10" id="KW-1185">Reference proteome</keyword>
<dbReference type="FunFam" id="1.10.3470.10:FF:000001">
    <property type="entry name" value="Vitamin B12 ABC transporter permease BtuC"/>
    <property type="match status" value="1"/>
</dbReference>
<dbReference type="Proteomes" id="UP000307702">
    <property type="component" value="Unassembled WGS sequence"/>
</dbReference>
<evidence type="ECO:0000256" key="5">
    <source>
        <dbReference type="ARBA" id="ARBA00022692"/>
    </source>
</evidence>
<evidence type="ECO:0000256" key="8">
    <source>
        <dbReference type="SAM" id="Phobius"/>
    </source>
</evidence>
<dbReference type="CDD" id="cd06550">
    <property type="entry name" value="TM_ABC_iron-siderophores_like"/>
    <property type="match status" value="1"/>
</dbReference>